<dbReference type="InterPro" id="IPR000425">
    <property type="entry name" value="MIP"/>
</dbReference>
<dbReference type="AlphaFoldDB" id="A0A6N3F4Q7"/>
<protein>
    <submittedName>
        <fullName evidence="9">Glycerol uptake facilitator protein</fullName>
    </submittedName>
</protein>
<dbReference type="Gene3D" id="1.20.1080.10">
    <property type="entry name" value="Glycerol uptake facilitator protein"/>
    <property type="match status" value="1"/>
</dbReference>
<dbReference type="RefSeq" id="WP_156736921.1">
    <property type="nucleotide sequence ID" value="NZ_CACRTU010000024.1"/>
</dbReference>
<gene>
    <name evidence="9" type="primary">glpF</name>
    <name evidence="9" type="ORF">CBLFYP62_02419</name>
</gene>
<evidence type="ECO:0000256" key="8">
    <source>
        <dbReference type="SAM" id="Phobius"/>
    </source>
</evidence>
<dbReference type="SMR" id="A0A6N3F4Q7"/>
<evidence type="ECO:0000313" key="9">
    <source>
        <dbReference type="EMBL" id="VYU46993.1"/>
    </source>
</evidence>
<feature type="transmembrane region" description="Helical" evidence="8">
    <location>
        <begin position="39"/>
        <end position="61"/>
    </location>
</feature>
<evidence type="ECO:0000256" key="2">
    <source>
        <dbReference type="ARBA" id="ARBA00006175"/>
    </source>
</evidence>
<feature type="transmembrane region" description="Helical" evidence="8">
    <location>
        <begin position="163"/>
        <end position="184"/>
    </location>
</feature>
<comment type="subcellular location">
    <subcellularLocation>
        <location evidence="1">Membrane</location>
        <topology evidence="1">Multi-pass membrane protein</topology>
    </subcellularLocation>
</comment>
<dbReference type="PANTHER" id="PTHR43829">
    <property type="entry name" value="AQUAPORIN OR AQUAGLYCEROPORIN RELATED"/>
    <property type="match status" value="1"/>
</dbReference>
<evidence type="ECO:0000256" key="5">
    <source>
        <dbReference type="ARBA" id="ARBA00022989"/>
    </source>
</evidence>
<feature type="transmembrane region" description="Helical" evidence="8">
    <location>
        <begin position="130"/>
        <end position="151"/>
    </location>
</feature>
<dbReference type="GO" id="GO:0015254">
    <property type="term" value="F:glycerol channel activity"/>
    <property type="evidence" value="ECO:0007669"/>
    <property type="project" value="TreeGrafter"/>
</dbReference>
<dbReference type="SUPFAM" id="SSF81338">
    <property type="entry name" value="Aquaporin-like"/>
    <property type="match status" value="1"/>
</dbReference>
<sequence>MGIFLAELVGTLLLILLGDGVVANVVLKKSKGTGAGWMVITTGWAFAVAVPALIFGVYSGAHFNPALTIAFAVIGKVAWAQVPVYLAGQFVGAFIGAVLVYIQYMDQFKATESKEDKLAVFATGPAIRNLGVNFISEVIGTFVLVFGILGIGEQNLTNGIGTLFVGFLIWVIGLSLGGSTGYAINPARDLGPRIAHALLPIQGKGDSDWSYSWIPVLGPIVGGVLGALFYVFIV</sequence>
<feature type="transmembrane region" description="Helical" evidence="8">
    <location>
        <begin position="82"/>
        <end position="104"/>
    </location>
</feature>
<evidence type="ECO:0000256" key="3">
    <source>
        <dbReference type="ARBA" id="ARBA00022448"/>
    </source>
</evidence>
<keyword evidence="4 7" id="KW-0812">Transmembrane</keyword>
<keyword evidence="3 7" id="KW-0813">Transport</keyword>
<accession>A0A6N3F4Q7</accession>
<dbReference type="PROSITE" id="PS00221">
    <property type="entry name" value="MIP"/>
    <property type="match status" value="1"/>
</dbReference>
<evidence type="ECO:0000256" key="4">
    <source>
        <dbReference type="ARBA" id="ARBA00022692"/>
    </source>
</evidence>
<dbReference type="EMBL" id="CACRTU010000024">
    <property type="protein sequence ID" value="VYU46993.1"/>
    <property type="molecule type" value="Genomic_DNA"/>
</dbReference>
<name>A0A6N3F4Q7_CLOBU</name>
<dbReference type="PRINTS" id="PR00783">
    <property type="entry name" value="MINTRINSICP"/>
</dbReference>
<dbReference type="GO" id="GO:0005886">
    <property type="term" value="C:plasma membrane"/>
    <property type="evidence" value="ECO:0007669"/>
    <property type="project" value="TreeGrafter"/>
</dbReference>
<reference evidence="9" key="1">
    <citation type="submission" date="2019-11" db="EMBL/GenBank/DDBJ databases">
        <authorList>
            <person name="Feng L."/>
        </authorList>
    </citation>
    <scope>NUCLEOTIDE SEQUENCE</scope>
    <source>
        <strain evidence="9">CButyricumLFYP62</strain>
    </source>
</reference>
<keyword evidence="6 8" id="KW-0472">Membrane</keyword>
<dbReference type="NCBIfam" id="TIGR00861">
    <property type="entry name" value="MIP"/>
    <property type="match status" value="1"/>
</dbReference>
<dbReference type="InterPro" id="IPR023271">
    <property type="entry name" value="Aquaporin-like"/>
</dbReference>
<dbReference type="PANTHER" id="PTHR43829:SF9">
    <property type="entry name" value="AQUAPORIN-9"/>
    <property type="match status" value="1"/>
</dbReference>
<comment type="similarity">
    <text evidence="2 7">Belongs to the MIP/aquaporin (TC 1.A.8) family.</text>
</comment>
<dbReference type="InterPro" id="IPR050363">
    <property type="entry name" value="MIP/Aquaporin"/>
</dbReference>
<evidence type="ECO:0000256" key="1">
    <source>
        <dbReference type="ARBA" id="ARBA00004141"/>
    </source>
</evidence>
<evidence type="ECO:0000256" key="7">
    <source>
        <dbReference type="RuleBase" id="RU000477"/>
    </source>
</evidence>
<keyword evidence="5 8" id="KW-1133">Transmembrane helix</keyword>
<proteinExistence type="inferred from homology"/>
<feature type="transmembrane region" description="Helical" evidence="8">
    <location>
        <begin position="213"/>
        <end position="233"/>
    </location>
</feature>
<dbReference type="InterPro" id="IPR022357">
    <property type="entry name" value="MIP_CS"/>
</dbReference>
<organism evidence="9">
    <name type="scientific">Clostridium butyricum</name>
    <dbReference type="NCBI Taxonomy" id="1492"/>
    <lineage>
        <taxon>Bacteria</taxon>
        <taxon>Bacillati</taxon>
        <taxon>Bacillota</taxon>
        <taxon>Clostridia</taxon>
        <taxon>Eubacteriales</taxon>
        <taxon>Clostridiaceae</taxon>
        <taxon>Clostridium</taxon>
    </lineage>
</organism>
<evidence type="ECO:0000256" key="6">
    <source>
        <dbReference type="ARBA" id="ARBA00023136"/>
    </source>
</evidence>
<dbReference type="Pfam" id="PF00230">
    <property type="entry name" value="MIP"/>
    <property type="match status" value="1"/>
</dbReference>